<evidence type="ECO:0000313" key="1">
    <source>
        <dbReference type="EMBL" id="MTH80132.1"/>
    </source>
</evidence>
<sequence>MQNNGVSLDAFLSRVSSKISLEESERSPRETAQAVLDRFFSSETTAKCSPCGEAATNLSTCTKIDTKTNPSISIDMVSQFITEDIEALIQETI</sequence>
<comment type="caution">
    <text evidence="1">The sequence shown here is derived from an EMBL/GenBank/DDBJ whole genome shotgun (WGS) entry which is preliminary data.</text>
</comment>
<dbReference type="AlphaFoldDB" id="A0A6L6JDD4"/>
<gene>
    <name evidence="1" type="ORF">GL286_20750</name>
</gene>
<reference evidence="1 2" key="1">
    <citation type="submission" date="2019-11" db="EMBL/GenBank/DDBJ databases">
        <authorList>
            <person name="Dong K."/>
        </authorList>
    </citation>
    <scope>NUCLEOTIDE SEQUENCE [LARGE SCALE GENOMIC DNA]</scope>
    <source>
        <strain evidence="1 2">NBRC 111993</strain>
    </source>
</reference>
<keyword evidence="2" id="KW-1185">Reference proteome</keyword>
<dbReference type="Proteomes" id="UP000478183">
    <property type="component" value="Unassembled WGS sequence"/>
</dbReference>
<dbReference type="RefSeq" id="WP_155097483.1">
    <property type="nucleotide sequence ID" value="NZ_WMIE01000029.1"/>
</dbReference>
<protein>
    <submittedName>
        <fullName evidence="1">Uncharacterized protein</fullName>
    </submittedName>
</protein>
<dbReference type="EMBL" id="WMIE01000029">
    <property type="protein sequence ID" value="MTH80132.1"/>
    <property type="molecule type" value="Genomic_DNA"/>
</dbReference>
<accession>A0A6L6JDD4</accession>
<name>A0A6L6JDD4_9RHOB</name>
<proteinExistence type="predicted"/>
<evidence type="ECO:0000313" key="2">
    <source>
        <dbReference type="Proteomes" id="UP000478183"/>
    </source>
</evidence>
<dbReference type="OrthoDB" id="9942082at2"/>
<organism evidence="1 2">
    <name type="scientific">Paracoccus aestuariivivens</name>
    <dbReference type="NCBI Taxonomy" id="1820333"/>
    <lineage>
        <taxon>Bacteria</taxon>
        <taxon>Pseudomonadati</taxon>
        <taxon>Pseudomonadota</taxon>
        <taxon>Alphaproteobacteria</taxon>
        <taxon>Rhodobacterales</taxon>
        <taxon>Paracoccaceae</taxon>
        <taxon>Paracoccus</taxon>
    </lineage>
</organism>